<evidence type="ECO:0000256" key="5">
    <source>
        <dbReference type="ARBA" id="ARBA00023274"/>
    </source>
</evidence>
<feature type="region of interest" description="Disordered" evidence="8">
    <location>
        <begin position="147"/>
        <end position="171"/>
    </location>
</feature>
<accession>A0A1L9SV32</accession>
<evidence type="ECO:0000256" key="6">
    <source>
        <dbReference type="ARBA" id="ARBA00037226"/>
    </source>
</evidence>
<evidence type="ECO:0000313" key="10">
    <source>
        <dbReference type="Proteomes" id="UP000184188"/>
    </source>
</evidence>
<dbReference type="RefSeq" id="XP_022585433.1">
    <property type="nucleotide sequence ID" value="XM_022727853.1"/>
</dbReference>
<dbReference type="EMBL" id="KV878336">
    <property type="protein sequence ID" value="OJJ50923.1"/>
    <property type="molecule type" value="Genomic_DNA"/>
</dbReference>
<protein>
    <recommendedName>
        <fullName evidence="7">Large ribosomal subunit protein uL23m</fullName>
    </recommendedName>
</protein>
<gene>
    <name evidence="9" type="ORF">ASPZODRAFT_21426</name>
</gene>
<dbReference type="FunFam" id="3.30.70.330:FF:000687">
    <property type="entry name" value="54S ribosomal protein L23, mitochondrial"/>
    <property type="match status" value="1"/>
</dbReference>
<keyword evidence="5" id="KW-0687">Ribonucleoprotein</keyword>
<dbReference type="PANTHER" id="PTHR12059">
    <property type="entry name" value="RIBOSOMAL PROTEIN L23-RELATED"/>
    <property type="match status" value="1"/>
</dbReference>
<dbReference type="AlphaFoldDB" id="A0A1L9SV32"/>
<dbReference type="STRING" id="1073090.A0A1L9SV32"/>
<evidence type="ECO:0000256" key="3">
    <source>
        <dbReference type="ARBA" id="ARBA00022980"/>
    </source>
</evidence>
<keyword evidence="3" id="KW-0689">Ribosomal protein</keyword>
<dbReference type="PANTHER" id="PTHR12059:SF5">
    <property type="entry name" value="LARGE RIBOSOMAL SUBUNIT PROTEIN UL23M"/>
    <property type="match status" value="1"/>
</dbReference>
<dbReference type="GeneID" id="34614317"/>
<organism evidence="9 10">
    <name type="scientific">Penicilliopsis zonata CBS 506.65</name>
    <dbReference type="NCBI Taxonomy" id="1073090"/>
    <lineage>
        <taxon>Eukaryota</taxon>
        <taxon>Fungi</taxon>
        <taxon>Dikarya</taxon>
        <taxon>Ascomycota</taxon>
        <taxon>Pezizomycotina</taxon>
        <taxon>Eurotiomycetes</taxon>
        <taxon>Eurotiomycetidae</taxon>
        <taxon>Eurotiales</taxon>
        <taxon>Aspergillaceae</taxon>
        <taxon>Penicilliopsis</taxon>
    </lineage>
</organism>
<evidence type="ECO:0000256" key="7">
    <source>
        <dbReference type="ARBA" id="ARBA00039977"/>
    </source>
</evidence>
<name>A0A1L9SV32_9EURO</name>
<dbReference type="VEuPathDB" id="FungiDB:ASPZODRAFT_21426"/>
<evidence type="ECO:0000256" key="2">
    <source>
        <dbReference type="ARBA" id="ARBA00006700"/>
    </source>
</evidence>
<dbReference type="GO" id="GO:0005762">
    <property type="term" value="C:mitochondrial large ribosomal subunit"/>
    <property type="evidence" value="ECO:0007669"/>
    <property type="project" value="TreeGrafter"/>
</dbReference>
<evidence type="ECO:0000256" key="1">
    <source>
        <dbReference type="ARBA" id="ARBA00004173"/>
    </source>
</evidence>
<evidence type="ECO:0000256" key="4">
    <source>
        <dbReference type="ARBA" id="ARBA00023128"/>
    </source>
</evidence>
<dbReference type="GO" id="GO:0032543">
    <property type="term" value="P:mitochondrial translation"/>
    <property type="evidence" value="ECO:0007669"/>
    <property type="project" value="TreeGrafter"/>
</dbReference>
<dbReference type="OrthoDB" id="275582at2759"/>
<dbReference type="SUPFAM" id="SSF54189">
    <property type="entry name" value="Ribosomal proteins S24e, L23 and L15e"/>
    <property type="match status" value="1"/>
</dbReference>
<dbReference type="InterPro" id="IPR013025">
    <property type="entry name" value="Ribosomal_uL23-like"/>
</dbReference>
<comment type="subcellular location">
    <subcellularLocation>
        <location evidence="1">Mitochondrion</location>
    </subcellularLocation>
</comment>
<proteinExistence type="inferred from homology"/>
<dbReference type="InterPro" id="IPR012678">
    <property type="entry name" value="Ribosomal_uL23/eL15/eS24_sf"/>
</dbReference>
<feature type="compositionally biased region" description="Basic and acidic residues" evidence="8">
    <location>
        <begin position="155"/>
        <end position="171"/>
    </location>
</feature>
<dbReference type="InterPro" id="IPR012677">
    <property type="entry name" value="Nucleotide-bd_a/b_plait_sf"/>
</dbReference>
<keyword evidence="10" id="KW-1185">Reference proteome</keyword>
<comment type="function">
    <text evidence="6">Component of the mitochondrial ribosome (mitoribosome), a dedicated translation machinery responsible for the synthesis of mitochondrial genome-encoded proteins, including at least some of the essential transmembrane subunits of the mitochondrial respiratory chain. The mitoribosomes are attached to the mitochondrial inner membrane and translation products are cotranslationally integrated into the membrane.</text>
</comment>
<dbReference type="Gene3D" id="3.30.70.330">
    <property type="match status" value="1"/>
</dbReference>
<dbReference type="Pfam" id="PF00276">
    <property type="entry name" value="Ribosomal_L23"/>
    <property type="match status" value="1"/>
</dbReference>
<sequence length="203" mass="24073">MVRRFSKFPKKPADWLPPTAPLSMRKQVFLPEFTIALIRTPFLAPRYASFYVPLNFNKLDMRDYLKRLYGVTTVSIRSFVEQQKITRMRPLGKFGYGRWRRPQSKKKMTVEMTEPFAWPEAPKDMAAWETEQYYKAKKYQDHLHDQQRPEAAMEANKEDRQAFEEQAKELQDGKRVWRPTWQALGLNYDRTAVNRRSKGSASS</sequence>
<evidence type="ECO:0000313" key="9">
    <source>
        <dbReference type="EMBL" id="OJJ50923.1"/>
    </source>
</evidence>
<keyword evidence="4" id="KW-0496">Mitochondrion</keyword>
<comment type="similarity">
    <text evidence="2">Belongs to the universal ribosomal protein uL23 family.</text>
</comment>
<reference evidence="10" key="1">
    <citation type="journal article" date="2017" name="Genome Biol.">
        <title>Comparative genomics reveals high biological diversity and specific adaptations in the industrially and medically important fungal genus Aspergillus.</title>
        <authorList>
            <person name="de Vries R.P."/>
            <person name="Riley R."/>
            <person name="Wiebenga A."/>
            <person name="Aguilar-Osorio G."/>
            <person name="Amillis S."/>
            <person name="Uchima C.A."/>
            <person name="Anderluh G."/>
            <person name="Asadollahi M."/>
            <person name="Askin M."/>
            <person name="Barry K."/>
            <person name="Battaglia E."/>
            <person name="Bayram O."/>
            <person name="Benocci T."/>
            <person name="Braus-Stromeyer S.A."/>
            <person name="Caldana C."/>
            <person name="Canovas D."/>
            <person name="Cerqueira G.C."/>
            <person name="Chen F."/>
            <person name="Chen W."/>
            <person name="Choi C."/>
            <person name="Clum A."/>
            <person name="Dos Santos R.A."/>
            <person name="Damasio A.R."/>
            <person name="Diallinas G."/>
            <person name="Emri T."/>
            <person name="Fekete E."/>
            <person name="Flipphi M."/>
            <person name="Freyberg S."/>
            <person name="Gallo A."/>
            <person name="Gournas C."/>
            <person name="Habgood R."/>
            <person name="Hainaut M."/>
            <person name="Harispe M.L."/>
            <person name="Henrissat B."/>
            <person name="Hilden K.S."/>
            <person name="Hope R."/>
            <person name="Hossain A."/>
            <person name="Karabika E."/>
            <person name="Karaffa L."/>
            <person name="Karanyi Z."/>
            <person name="Krasevec N."/>
            <person name="Kuo A."/>
            <person name="Kusch H."/>
            <person name="LaButti K."/>
            <person name="Lagendijk E.L."/>
            <person name="Lapidus A."/>
            <person name="Levasseur A."/>
            <person name="Lindquist E."/>
            <person name="Lipzen A."/>
            <person name="Logrieco A.F."/>
            <person name="MacCabe A."/>
            <person name="Maekelae M.R."/>
            <person name="Malavazi I."/>
            <person name="Melin P."/>
            <person name="Meyer V."/>
            <person name="Mielnichuk N."/>
            <person name="Miskei M."/>
            <person name="Molnar A.P."/>
            <person name="Mule G."/>
            <person name="Ngan C.Y."/>
            <person name="Orejas M."/>
            <person name="Orosz E."/>
            <person name="Ouedraogo J.P."/>
            <person name="Overkamp K.M."/>
            <person name="Park H.-S."/>
            <person name="Perrone G."/>
            <person name="Piumi F."/>
            <person name="Punt P.J."/>
            <person name="Ram A.F."/>
            <person name="Ramon A."/>
            <person name="Rauscher S."/>
            <person name="Record E."/>
            <person name="Riano-Pachon D.M."/>
            <person name="Robert V."/>
            <person name="Roehrig J."/>
            <person name="Ruller R."/>
            <person name="Salamov A."/>
            <person name="Salih N.S."/>
            <person name="Samson R.A."/>
            <person name="Sandor E."/>
            <person name="Sanguinetti M."/>
            <person name="Schuetze T."/>
            <person name="Sepcic K."/>
            <person name="Shelest E."/>
            <person name="Sherlock G."/>
            <person name="Sophianopoulou V."/>
            <person name="Squina F.M."/>
            <person name="Sun H."/>
            <person name="Susca A."/>
            <person name="Todd R.B."/>
            <person name="Tsang A."/>
            <person name="Unkles S.E."/>
            <person name="van de Wiele N."/>
            <person name="van Rossen-Uffink D."/>
            <person name="Oliveira J.V."/>
            <person name="Vesth T.C."/>
            <person name="Visser J."/>
            <person name="Yu J.-H."/>
            <person name="Zhou M."/>
            <person name="Andersen M.R."/>
            <person name="Archer D.B."/>
            <person name="Baker S.E."/>
            <person name="Benoit I."/>
            <person name="Brakhage A.A."/>
            <person name="Braus G.H."/>
            <person name="Fischer R."/>
            <person name="Frisvad J.C."/>
            <person name="Goldman G.H."/>
            <person name="Houbraken J."/>
            <person name="Oakley B."/>
            <person name="Pocsi I."/>
            <person name="Scazzocchio C."/>
            <person name="Seiboth B."/>
            <person name="vanKuyk P.A."/>
            <person name="Wortman J."/>
            <person name="Dyer P.S."/>
            <person name="Grigoriev I.V."/>
        </authorList>
    </citation>
    <scope>NUCLEOTIDE SEQUENCE [LARGE SCALE GENOMIC DNA]</scope>
    <source>
        <strain evidence="10">CBS 506.65</strain>
    </source>
</reference>
<dbReference type="GO" id="GO:0003735">
    <property type="term" value="F:structural constituent of ribosome"/>
    <property type="evidence" value="ECO:0007669"/>
    <property type="project" value="InterPro"/>
</dbReference>
<dbReference type="Proteomes" id="UP000184188">
    <property type="component" value="Unassembled WGS sequence"/>
</dbReference>
<evidence type="ECO:0000256" key="8">
    <source>
        <dbReference type="SAM" id="MobiDB-lite"/>
    </source>
</evidence>